<gene>
    <name evidence="2" type="ORF">IFE19_07595</name>
</gene>
<proteinExistence type="predicted"/>
<protein>
    <submittedName>
        <fullName evidence="2">HNH endonuclease</fullName>
    </submittedName>
</protein>
<reference evidence="2 3" key="1">
    <citation type="submission" date="2020-09" db="EMBL/GenBank/DDBJ databases">
        <title>Brevundimonas sp. LVF1 isolated from an oligotrophic pond in Goettingen, Germany.</title>
        <authorList>
            <person name="Friedrich I."/>
            <person name="Klassen A."/>
            <person name="Neubauer H."/>
            <person name="Schneider D."/>
            <person name="Hertel R."/>
            <person name="Daniel R."/>
        </authorList>
    </citation>
    <scope>NUCLEOTIDE SEQUENCE [LARGE SCALE GENOMIC DNA]</scope>
    <source>
        <strain evidence="2 3">LVF1</strain>
    </source>
</reference>
<dbReference type="GO" id="GO:0004519">
    <property type="term" value="F:endonuclease activity"/>
    <property type="evidence" value="ECO:0007669"/>
    <property type="project" value="UniProtKB-KW"/>
</dbReference>
<dbReference type="SMART" id="SM00507">
    <property type="entry name" value="HNHc"/>
    <property type="match status" value="1"/>
</dbReference>
<evidence type="ECO:0000259" key="1">
    <source>
        <dbReference type="SMART" id="SM00507"/>
    </source>
</evidence>
<evidence type="ECO:0000313" key="3">
    <source>
        <dbReference type="Proteomes" id="UP000663942"/>
    </source>
</evidence>
<sequence>MDRSNEVARLKEMLDAFAARLEGADLRDQVRSLVPVFHELRALGVSLLPEAKTSARERIIGYLRRYPMTLIDGDELLVVSGIGEWARRVRELRVQFGWWIYTGMTLRELAEENPEAAQELTAALGVELDAIRPDHYFLARAEQDRDAAHRWNLLNTIRKEKWGVKAKILAYLRANVGAPVTLEELRYLAGDKSEWARRVRELRTEDGWPIFTRMQGRPDLPVGSYVLDEDKQAPEHDRRIPDDVRVAVLERDGFACRHCGWTRAQLRPEDPRKFLELHHVTHHKDGGANTVDNLVTLCNVHHDQVHAGKLVAPDPARTD</sequence>
<evidence type="ECO:0000313" key="2">
    <source>
        <dbReference type="EMBL" id="QTC89506.1"/>
    </source>
</evidence>
<dbReference type="InterPro" id="IPR002711">
    <property type="entry name" value="HNH"/>
</dbReference>
<keyword evidence="2" id="KW-0378">Hydrolase</keyword>
<organism evidence="2 3">
    <name type="scientific">Brevundimonas pondensis</name>
    <dbReference type="NCBI Taxonomy" id="2774189"/>
    <lineage>
        <taxon>Bacteria</taxon>
        <taxon>Pseudomonadati</taxon>
        <taxon>Pseudomonadota</taxon>
        <taxon>Alphaproteobacteria</taxon>
        <taxon>Caulobacterales</taxon>
        <taxon>Caulobacteraceae</taxon>
        <taxon>Brevundimonas</taxon>
    </lineage>
</organism>
<feature type="domain" description="HNH nuclease" evidence="1">
    <location>
        <begin position="243"/>
        <end position="303"/>
    </location>
</feature>
<keyword evidence="2" id="KW-0255">Endonuclease</keyword>
<dbReference type="CDD" id="cd00085">
    <property type="entry name" value="HNHc"/>
    <property type="match status" value="1"/>
</dbReference>
<accession>A0ABX7ST45</accession>
<dbReference type="InterPro" id="IPR003615">
    <property type="entry name" value="HNH_nuc"/>
</dbReference>
<dbReference type="Gene3D" id="1.10.30.50">
    <property type="match status" value="1"/>
</dbReference>
<dbReference type="Proteomes" id="UP000663942">
    <property type="component" value="Chromosome"/>
</dbReference>
<keyword evidence="3" id="KW-1185">Reference proteome</keyword>
<keyword evidence="2" id="KW-0540">Nuclease</keyword>
<dbReference type="EMBL" id="CP062006">
    <property type="protein sequence ID" value="QTC89506.1"/>
    <property type="molecule type" value="Genomic_DNA"/>
</dbReference>
<dbReference type="Pfam" id="PF01844">
    <property type="entry name" value="HNH"/>
    <property type="match status" value="1"/>
</dbReference>
<name>A0ABX7ST45_9CAUL</name>